<reference evidence="1" key="2">
    <citation type="journal article" date="2020" name="Microorganisms">
        <title>Osmotic Adaptation and Compatible Solute Biosynthesis of Phototrophic Bacteria as Revealed from Genome Analyses.</title>
        <authorList>
            <person name="Imhoff J.F."/>
            <person name="Rahn T."/>
            <person name="Kunzel S."/>
            <person name="Keller A."/>
            <person name="Neulinger S.C."/>
        </authorList>
    </citation>
    <scope>NUCLEOTIDE SEQUENCE</scope>
    <source>
        <strain evidence="1">IM 151</strain>
    </source>
</reference>
<name>A0ABS1DSX5_RUBGE</name>
<proteinExistence type="predicted"/>
<reference evidence="1" key="1">
    <citation type="submission" date="2017-08" db="EMBL/GenBank/DDBJ databases">
        <authorList>
            <person name="Imhoff J.F."/>
            <person name="Rahn T."/>
            <person name="Kuenzel S."/>
            <person name="Neulinger S.C."/>
        </authorList>
    </citation>
    <scope>NUCLEOTIDE SEQUENCE</scope>
    <source>
        <strain evidence="1">IM 151</strain>
    </source>
</reference>
<keyword evidence="2" id="KW-1185">Reference proteome</keyword>
<gene>
    <name evidence="1" type="ORF">CKO43_10065</name>
</gene>
<evidence type="ECO:0000313" key="2">
    <source>
        <dbReference type="Proteomes" id="UP001041814"/>
    </source>
</evidence>
<accession>A0ABS1DSX5</accession>
<dbReference type="RefSeq" id="WP_200231108.1">
    <property type="nucleotide sequence ID" value="NZ_NRRT01000058.1"/>
</dbReference>
<comment type="caution">
    <text evidence="1">The sequence shown here is derived from an EMBL/GenBank/DDBJ whole genome shotgun (WGS) entry which is preliminary data.</text>
</comment>
<protein>
    <submittedName>
        <fullName evidence="1">Uncharacterized protein</fullName>
    </submittedName>
</protein>
<sequence length="69" mass="7802">MGSVSQQNQNLYRVVEVVRDANGRLTKVFAAYHTDLAYVRRHAAFVAGYSVAARIYICDHTGKVIQRFV</sequence>
<dbReference type="EMBL" id="NRRU01000031">
    <property type="protein sequence ID" value="MBK1713124.1"/>
    <property type="molecule type" value="Genomic_DNA"/>
</dbReference>
<dbReference type="Proteomes" id="UP001041814">
    <property type="component" value="Unassembled WGS sequence"/>
</dbReference>
<evidence type="ECO:0000313" key="1">
    <source>
        <dbReference type="EMBL" id="MBK1713124.1"/>
    </source>
</evidence>
<organism evidence="1 2">
    <name type="scientific">Rubrivivax gelatinosus</name>
    <name type="common">Rhodocyclus gelatinosus</name>
    <name type="synonym">Rhodopseudomonas gelatinosa</name>
    <dbReference type="NCBI Taxonomy" id="28068"/>
    <lineage>
        <taxon>Bacteria</taxon>
        <taxon>Pseudomonadati</taxon>
        <taxon>Pseudomonadota</taxon>
        <taxon>Betaproteobacteria</taxon>
        <taxon>Burkholderiales</taxon>
        <taxon>Sphaerotilaceae</taxon>
        <taxon>Rubrivivax</taxon>
    </lineage>
</organism>